<evidence type="ECO:0008006" key="5">
    <source>
        <dbReference type="Google" id="ProtNLM"/>
    </source>
</evidence>
<feature type="compositionally biased region" description="Basic and acidic residues" evidence="1">
    <location>
        <begin position="72"/>
        <end position="83"/>
    </location>
</feature>
<dbReference type="AlphaFoldDB" id="A0AA39CGC0"/>
<name>A0AA39CGC0_9EURO</name>
<organism evidence="3 4">
    <name type="scientific">Cladophialophora chaetospira</name>
    <dbReference type="NCBI Taxonomy" id="386627"/>
    <lineage>
        <taxon>Eukaryota</taxon>
        <taxon>Fungi</taxon>
        <taxon>Dikarya</taxon>
        <taxon>Ascomycota</taxon>
        <taxon>Pezizomycotina</taxon>
        <taxon>Eurotiomycetes</taxon>
        <taxon>Chaetothyriomycetidae</taxon>
        <taxon>Chaetothyriales</taxon>
        <taxon>Herpotrichiellaceae</taxon>
        <taxon>Cladophialophora</taxon>
    </lineage>
</organism>
<dbReference type="Proteomes" id="UP001172673">
    <property type="component" value="Unassembled WGS sequence"/>
</dbReference>
<reference evidence="3" key="1">
    <citation type="submission" date="2022-10" db="EMBL/GenBank/DDBJ databases">
        <title>Culturing micro-colonial fungi from biological soil crusts in the Mojave desert and describing Neophaeococcomyces mojavensis, and introducing the new genera and species Taxawa tesnikishii.</title>
        <authorList>
            <person name="Kurbessoian T."/>
            <person name="Stajich J.E."/>
        </authorList>
    </citation>
    <scope>NUCLEOTIDE SEQUENCE</scope>
    <source>
        <strain evidence="3">TK_41</strain>
    </source>
</reference>
<keyword evidence="2" id="KW-1133">Transmembrane helix</keyword>
<comment type="caution">
    <text evidence="3">The sequence shown here is derived from an EMBL/GenBank/DDBJ whole genome shotgun (WGS) entry which is preliminary data.</text>
</comment>
<dbReference type="EMBL" id="JAPDRK010000012">
    <property type="protein sequence ID" value="KAJ9607272.1"/>
    <property type="molecule type" value="Genomic_DNA"/>
</dbReference>
<feature type="compositionally biased region" description="Basic and acidic residues" evidence="1">
    <location>
        <begin position="224"/>
        <end position="239"/>
    </location>
</feature>
<feature type="compositionally biased region" description="Polar residues" evidence="1">
    <location>
        <begin position="257"/>
        <end position="274"/>
    </location>
</feature>
<feature type="transmembrane region" description="Helical" evidence="2">
    <location>
        <begin position="101"/>
        <end position="121"/>
    </location>
</feature>
<feature type="region of interest" description="Disordered" evidence="1">
    <location>
        <begin position="162"/>
        <end position="381"/>
    </location>
</feature>
<keyword evidence="2" id="KW-0472">Membrane</keyword>
<keyword evidence="2" id="KW-0812">Transmembrane</keyword>
<gene>
    <name evidence="3" type="ORF">H2200_008345</name>
</gene>
<evidence type="ECO:0000256" key="1">
    <source>
        <dbReference type="SAM" id="MobiDB-lite"/>
    </source>
</evidence>
<feature type="compositionally biased region" description="Polar residues" evidence="1">
    <location>
        <begin position="177"/>
        <end position="191"/>
    </location>
</feature>
<feature type="compositionally biased region" description="Basic and acidic residues" evidence="1">
    <location>
        <begin position="278"/>
        <end position="289"/>
    </location>
</feature>
<accession>A0AA39CGC0</accession>
<keyword evidence="4" id="KW-1185">Reference proteome</keyword>
<protein>
    <recommendedName>
        <fullName evidence="5">Endosomal SPRY domain protein</fullName>
    </recommendedName>
</protein>
<proteinExistence type="predicted"/>
<evidence type="ECO:0000256" key="2">
    <source>
        <dbReference type="SAM" id="Phobius"/>
    </source>
</evidence>
<sequence>MAPVIPHVEIPDLKFSSLELDARSTNTEGLRTTSLLRRDVLSSGLDNPLLPRNDDASPIFSPLDTYNSLTARDAKPTNTRDPHPGAGSIDPNDINMKGIQAIFAIIGALFVVGAIWFFFWAKNGGFKWQKGDWDEYKSTVLRRKGPNGTTLSNATKSTILGGGSVVGDGYSDKDTASRTNDTMTETGTVFSSEAPIIKEKQSKKKKETAKERKLREQNQAAWEGGHDNDVRAYRHEKPARVGGLNKDSDAQHYGTDYSESNPPGSDTYSNSNRPSRQHSPEKRQSRRDFSYGQEDSFNAPPPPAHGQSPRPTRYHSPEKNRSPQRPIRQVPGSIHIPGSFVEPLDFDVQSQNTKSYHHPLPNLSGQKAGGYRRDRRNSLDD</sequence>
<evidence type="ECO:0000313" key="4">
    <source>
        <dbReference type="Proteomes" id="UP001172673"/>
    </source>
</evidence>
<feature type="region of interest" description="Disordered" evidence="1">
    <location>
        <begin position="70"/>
        <end position="91"/>
    </location>
</feature>
<evidence type="ECO:0000313" key="3">
    <source>
        <dbReference type="EMBL" id="KAJ9607272.1"/>
    </source>
</evidence>